<evidence type="ECO:0000313" key="2">
    <source>
        <dbReference type="EMBL" id="GMT13996.1"/>
    </source>
</evidence>
<accession>A0AAV5V331</accession>
<sequence length="75" mass="7625">MMSSLAPPQVIVDSPRPQLNGNAQAELAAGIALFIRPPTSGASGVGLSTCGTATRKNSQKRKAPVGAGAPQRQNK</sequence>
<reference evidence="2" key="1">
    <citation type="submission" date="2023-10" db="EMBL/GenBank/DDBJ databases">
        <title>Genome assembly of Pristionchus species.</title>
        <authorList>
            <person name="Yoshida K."/>
            <person name="Sommer R.J."/>
        </authorList>
    </citation>
    <scope>NUCLEOTIDE SEQUENCE</scope>
    <source>
        <strain evidence="2">RS5133</strain>
    </source>
</reference>
<comment type="caution">
    <text evidence="2">The sequence shown here is derived from an EMBL/GenBank/DDBJ whole genome shotgun (WGS) entry which is preliminary data.</text>
</comment>
<organism evidence="2 3">
    <name type="scientific">Pristionchus fissidentatus</name>
    <dbReference type="NCBI Taxonomy" id="1538716"/>
    <lineage>
        <taxon>Eukaryota</taxon>
        <taxon>Metazoa</taxon>
        <taxon>Ecdysozoa</taxon>
        <taxon>Nematoda</taxon>
        <taxon>Chromadorea</taxon>
        <taxon>Rhabditida</taxon>
        <taxon>Rhabditina</taxon>
        <taxon>Diplogasteromorpha</taxon>
        <taxon>Diplogasteroidea</taxon>
        <taxon>Neodiplogasteridae</taxon>
        <taxon>Pristionchus</taxon>
    </lineage>
</organism>
<gene>
    <name evidence="2" type="ORF">PFISCL1PPCAC_5293</name>
</gene>
<dbReference type="AlphaFoldDB" id="A0AAV5V331"/>
<proteinExistence type="predicted"/>
<dbReference type="Proteomes" id="UP001432322">
    <property type="component" value="Unassembled WGS sequence"/>
</dbReference>
<feature type="region of interest" description="Disordered" evidence="1">
    <location>
        <begin position="41"/>
        <end position="75"/>
    </location>
</feature>
<feature type="non-terminal residue" evidence="2">
    <location>
        <position position="75"/>
    </location>
</feature>
<protein>
    <submittedName>
        <fullName evidence="2">Uncharacterized protein</fullName>
    </submittedName>
</protein>
<evidence type="ECO:0000313" key="3">
    <source>
        <dbReference type="Proteomes" id="UP001432322"/>
    </source>
</evidence>
<dbReference type="EMBL" id="BTSY01000002">
    <property type="protein sequence ID" value="GMT13996.1"/>
    <property type="molecule type" value="Genomic_DNA"/>
</dbReference>
<evidence type="ECO:0000256" key="1">
    <source>
        <dbReference type="SAM" id="MobiDB-lite"/>
    </source>
</evidence>
<keyword evidence="3" id="KW-1185">Reference proteome</keyword>
<name>A0AAV5V331_9BILA</name>